<dbReference type="Proteomes" id="UP000008980">
    <property type="component" value="Chromosome 2"/>
</dbReference>
<sequence>MVGKRGGDGGRAGDGALALARSRVRSARLRLPYTSSSSWMHITFFAALPLCPSVLHSLTHTHTRMHMHACILAKGDQCCRSDARRVPR</sequence>
<keyword evidence="1" id="KW-0472">Membrane</keyword>
<protein>
    <submittedName>
        <fullName evidence="2">RNA-editing complex protein MP81, putative</fullName>
    </submittedName>
</protein>
<evidence type="ECO:0000313" key="3">
    <source>
        <dbReference type="Proteomes" id="UP000008980"/>
    </source>
</evidence>
<evidence type="ECO:0000256" key="1">
    <source>
        <dbReference type="SAM" id="Phobius"/>
    </source>
</evidence>
<keyword evidence="1" id="KW-1133">Transmembrane helix</keyword>
<proteinExistence type="predicted"/>
<organism evidence="2 3">
    <name type="scientific">Leishmania donovani</name>
    <dbReference type="NCBI Taxonomy" id="5661"/>
    <lineage>
        <taxon>Eukaryota</taxon>
        <taxon>Discoba</taxon>
        <taxon>Euglenozoa</taxon>
        <taxon>Kinetoplastea</taxon>
        <taxon>Metakinetoplastina</taxon>
        <taxon>Trypanosomatida</taxon>
        <taxon>Trypanosomatidae</taxon>
        <taxon>Leishmaniinae</taxon>
        <taxon>Leishmania</taxon>
    </lineage>
</organism>
<dbReference type="AlphaFoldDB" id="E9B7I5"/>
<dbReference type="KEGG" id="ldo:LDBPK_020380"/>
<reference evidence="3" key="2">
    <citation type="submission" date="2011-02" db="EMBL/GenBank/DDBJ databases">
        <title>Whole genome sequencing of Leishmania donovani clinical lines reveals dynamic variation related to drug resistance.</title>
        <authorList>
            <person name="Downing T."/>
            <person name="Imamura H."/>
            <person name="Sanders M."/>
            <person name="Decuypere S."/>
            <person name="Hertz-Fowler C."/>
            <person name="Clark T.G."/>
            <person name="Rijal S."/>
            <person name="Sundar S."/>
            <person name="Quail M.A."/>
            <person name="De Doncker S."/>
            <person name="Maes I."/>
            <person name="Vanaerschot M."/>
            <person name="Stark O."/>
            <person name="Schonian G."/>
            <person name="Dujardin J.C."/>
            <person name="Berriman M."/>
        </authorList>
    </citation>
    <scope>NUCLEOTIDE SEQUENCE [LARGE SCALE GENOMIC DNA]</scope>
    <source>
        <strain evidence="3">BPK282A1</strain>
    </source>
</reference>
<feature type="transmembrane region" description="Helical" evidence="1">
    <location>
        <begin position="39"/>
        <end position="58"/>
    </location>
</feature>
<dbReference type="EMBL" id="FR799589">
    <property type="protein sequence ID" value="CBZ31208.1"/>
    <property type="molecule type" value="Genomic_DNA"/>
</dbReference>
<reference evidence="2 3" key="1">
    <citation type="journal article" date="2011" name="Genome Res.">
        <title>Whole genome sequencing of multiple Leishmania donovani clinical isolates provides insights into population structure and mechanisms of drug resistance.</title>
        <authorList>
            <person name="Downing T."/>
            <person name="Imamura H."/>
            <person name="Decuypere S."/>
            <person name="Clark T.G."/>
            <person name="Coombs G.H."/>
            <person name="Cotton J.A."/>
            <person name="Hilley J.D."/>
            <person name="de Doncker S."/>
            <person name="Maes I."/>
            <person name="Mottram J.C."/>
            <person name="Quail M.A."/>
            <person name="Rijal S."/>
            <person name="Sanders M."/>
            <person name="Schonian G."/>
            <person name="Stark O."/>
            <person name="Sundar S."/>
            <person name="Vanaerschot M."/>
            <person name="Hertz-Fowler C."/>
            <person name="Dujardin J.C."/>
            <person name="Berriman M."/>
        </authorList>
    </citation>
    <scope>NUCLEOTIDE SEQUENCE [LARGE SCALE GENOMIC DNA]</scope>
    <source>
        <strain evidence="2 3">BPK282A1</strain>
    </source>
</reference>
<accession>E9B7I5</accession>
<evidence type="ECO:0000313" key="2">
    <source>
        <dbReference type="EMBL" id="CBZ31208.1"/>
    </source>
</evidence>
<dbReference type="GeneID" id="13390068"/>
<dbReference type="RefSeq" id="XP_003857934.1">
    <property type="nucleotide sequence ID" value="XM_003857886.1"/>
</dbReference>
<gene>
    <name evidence="2" type="ORF">LDBPK_020380</name>
</gene>
<name>E9B7I5_LEIDO</name>
<keyword evidence="1" id="KW-0812">Transmembrane</keyword>